<comment type="caution">
    <text evidence="4">The sequence shown here is derived from an EMBL/GenBank/DDBJ whole genome shotgun (WGS) entry which is preliminary data.</text>
</comment>
<organism evidence="4 5">
    <name type="scientific">Candidatus Zambryskibacteria bacterium RIFCSPLOWO2_12_FULL_39_16</name>
    <dbReference type="NCBI Taxonomy" id="1802775"/>
    <lineage>
        <taxon>Bacteria</taxon>
        <taxon>Candidatus Zambryskiibacteriota</taxon>
    </lineage>
</organism>
<evidence type="ECO:0000313" key="4">
    <source>
        <dbReference type="EMBL" id="OHB12830.1"/>
    </source>
</evidence>
<dbReference type="SUPFAM" id="SSF52172">
    <property type="entry name" value="CheY-like"/>
    <property type="match status" value="1"/>
</dbReference>
<dbReference type="SMART" id="SM00448">
    <property type="entry name" value="REC"/>
    <property type="match status" value="1"/>
</dbReference>
<dbReference type="GO" id="GO:0000160">
    <property type="term" value="P:phosphorelay signal transduction system"/>
    <property type="evidence" value="ECO:0007669"/>
    <property type="project" value="InterPro"/>
</dbReference>
<dbReference type="Pfam" id="PF00072">
    <property type="entry name" value="Response_reg"/>
    <property type="match status" value="1"/>
</dbReference>
<keyword evidence="1 2" id="KW-0597">Phosphoprotein</keyword>
<accession>A0A1G2UTV2</accession>
<gene>
    <name evidence="4" type="ORF">A3G46_02330</name>
</gene>
<dbReference type="InterPro" id="IPR001789">
    <property type="entry name" value="Sig_transdc_resp-reg_receiver"/>
</dbReference>
<evidence type="ECO:0000259" key="3">
    <source>
        <dbReference type="PROSITE" id="PS50110"/>
    </source>
</evidence>
<dbReference type="EMBL" id="MHWS01000003">
    <property type="protein sequence ID" value="OHB12830.1"/>
    <property type="molecule type" value="Genomic_DNA"/>
</dbReference>
<feature type="domain" description="Response regulatory" evidence="3">
    <location>
        <begin position="10"/>
        <end position="127"/>
    </location>
</feature>
<evidence type="ECO:0000313" key="5">
    <source>
        <dbReference type="Proteomes" id="UP000177276"/>
    </source>
</evidence>
<reference evidence="4 5" key="1">
    <citation type="journal article" date="2016" name="Nat. Commun.">
        <title>Thousands of microbial genomes shed light on interconnected biogeochemical processes in an aquifer system.</title>
        <authorList>
            <person name="Anantharaman K."/>
            <person name="Brown C.T."/>
            <person name="Hug L.A."/>
            <person name="Sharon I."/>
            <person name="Castelle C.J."/>
            <person name="Probst A.J."/>
            <person name="Thomas B.C."/>
            <person name="Singh A."/>
            <person name="Wilkins M.J."/>
            <person name="Karaoz U."/>
            <person name="Brodie E.L."/>
            <person name="Williams K.H."/>
            <person name="Hubbard S.S."/>
            <person name="Banfield J.F."/>
        </authorList>
    </citation>
    <scope>NUCLEOTIDE SEQUENCE [LARGE SCALE GENOMIC DNA]</scope>
</reference>
<name>A0A1G2UTV2_9BACT</name>
<dbReference type="InterPro" id="IPR011006">
    <property type="entry name" value="CheY-like_superfamily"/>
</dbReference>
<evidence type="ECO:0000256" key="2">
    <source>
        <dbReference type="PROSITE-ProRule" id="PRU00169"/>
    </source>
</evidence>
<dbReference type="PANTHER" id="PTHR44591:SF3">
    <property type="entry name" value="RESPONSE REGULATORY DOMAIN-CONTAINING PROTEIN"/>
    <property type="match status" value="1"/>
</dbReference>
<dbReference type="Gene3D" id="3.40.50.2300">
    <property type="match status" value="1"/>
</dbReference>
<dbReference type="AlphaFoldDB" id="A0A1G2UTV2"/>
<dbReference type="InterPro" id="IPR050595">
    <property type="entry name" value="Bact_response_regulator"/>
</dbReference>
<dbReference type="PROSITE" id="PS50110">
    <property type="entry name" value="RESPONSE_REGULATORY"/>
    <property type="match status" value="1"/>
</dbReference>
<feature type="modified residue" description="4-aspartylphosphate" evidence="2">
    <location>
        <position position="60"/>
    </location>
</feature>
<sequence>MAIEEKKEYKIMIVDDDDFLVNMYATKFGLSGVSVDACNSGKALLEKLHAGAKPDIILLDIVMSDMNGIETLKKIRQEKLVEGVPVIMLTNQNDQKEINESKELGVSVYIVKSAATPLEVVNEVMSIIKKSQP</sequence>
<dbReference type="Proteomes" id="UP000177276">
    <property type="component" value="Unassembled WGS sequence"/>
</dbReference>
<dbReference type="PANTHER" id="PTHR44591">
    <property type="entry name" value="STRESS RESPONSE REGULATOR PROTEIN 1"/>
    <property type="match status" value="1"/>
</dbReference>
<protein>
    <recommendedName>
        <fullName evidence="3">Response regulatory domain-containing protein</fullName>
    </recommendedName>
</protein>
<evidence type="ECO:0000256" key="1">
    <source>
        <dbReference type="ARBA" id="ARBA00022553"/>
    </source>
</evidence>
<dbReference type="CDD" id="cd00156">
    <property type="entry name" value="REC"/>
    <property type="match status" value="1"/>
</dbReference>
<proteinExistence type="predicted"/>